<dbReference type="AlphaFoldDB" id="W2SNU8"/>
<proteinExistence type="predicted"/>
<organism evidence="1 2">
    <name type="scientific">Necator americanus</name>
    <name type="common">Human hookworm</name>
    <dbReference type="NCBI Taxonomy" id="51031"/>
    <lineage>
        <taxon>Eukaryota</taxon>
        <taxon>Metazoa</taxon>
        <taxon>Ecdysozoa</taxon>
        <taxon>Nematoda</taxon>
        <taxon>Chromadorea</taxon>
        <taxon>Rhabditida</taxon>
        <taxon>Rhabditina</taxon>
        <taxon>Rhabditomorpha</taxon>
        <taxon>Strongyloidea</taxon>
        <taxon>Ancylostomatidae</taxon>
        <taxon>Bunostominae</taxon>
        <taxon>Necator</taxon>
    </lineage>
</organism>
<reference evidence="2" key="1">
    <citation type="journal article" date="2014" name="Nat. Genet.">
        <title>Genome of the human hookworm Necator americanus.</title>
        <authorList>
            <person name="Tang Y.T."/>
            <person name="Gao X."/>
            <person name="Rosa B.A."/>
            <person name="Abubucker S."/>
            <person name="Hallsworth-Pepin K."/>
            <person name="Martin J."/>
            <person name="Tyagi R."/>
            <person name="Heizer E."/>
            <person name="Zhang X."/>
            <person name="Bhonagiri-Palsikar V."/>
            <person name="Minx P."/>
            <person name="Warren W.C."/>
            <person name="Wang Q."/>
            <person name="Zhan B."/>
            <person name="Hotez P.J."/>
            <person name="Sternberg P.W."/>
            <person name="Dougall A."/>
            <person name="Gaze S.T."/>
            <person name="Mulvenna J."/>
            <person name="Sotillo J."/>
            <person name="Ranganathan S."/>
            <person name="Rabelo E.M."/>
            <person name="Wilson R.K."/>
            <person name="Felgner P.L."/>
            <person name="Bethony J."/>
            <person name="Hawdon J.M."/>
            <person name="Gasser R.B."/>
            <person name="Loukas A."/>
            <person name="Mitreva M."/>
        </authorList>
    </citation>
    <scope>NUCLEOTIDE SEQUENCE [LARGE SCALE GENOMIC DNA]</scope>
</reference>
<dbReference type="OrthoDB" id="5848031at2759"/>
<evidence type="ECO:0000313" key="1">
    <source>
        <dbReference type="EMBL" id="ETN71354.1"/>
    </source>
</evidence>
<accession>W2SNU8</accession>
<dbReference type="EMBL" id="KI668635">
    <property type="protein sequence ID" value="ETN71354.1"/>
    <property type="molecule type" value="Genomic_DNA"/>
</dbReference>
<keyword evidence="2" id="KW-1185">Reference proteome</keyword>
<dbReference type="Proteomes" id="UP000053676">
    <property type="component" value="Unassembled WGS sequence"/>
</dbReference>
<evidence type="ECO:0000313" key="2">
    <source>
        <dbReference type="Proteomes" id="UP000053676"/>
    </source>
</evidence>
<feature type="non-terminal residue" evidence="1">
    <location>
        <position position="240"/>
    </location>
</feature>
<gene>
    <name evidence="1" type="ORF">NECAME_14246</name>
</gene>
<sequence length="240" mass="27616">MRDICVSIRVDRNELKLKLEMENELAVESEGKQKEKGNEQIRYEKIHIRCQQKQIMQSSLKLHETVETLSIALLVDGLRIDDRTPFFSELYPERLVLCHGGASVLPSHAEVTILKYLGEDSTRECDLRVGIVVPETMQLYYVHTHRFFCALTDFWLQFNELQDQVAKSKRIYVVDGLRSKVALDVDVKCPTSIVLPLNQCSDQLLVLESNGLRLHNAFKPMSHVDDVFQKNCVDKDYGYG</sequence>
<dbReference type="KEGG" id="nai:NECAME_14246"/>
<dbReference type="STRING" id="51031.W2SNU8"/>
<name>W2SNU8_NECAM</name>
<protein>
    <submittedName>
        <fullName evidence="1">Uncharacterized protein</fullName>
    </submittedName>
</protein>